<keyword evidence="4" id="KW-0812">Transmembrane</keyword>
<dbReference type="InterPro" id="IPR017853">
    <property type="entry name" value="GH"/>
</dbReference>
<dbReference type="Gene3D" id="3.20.20.80">
    <property type="entry name" value="Glycosidases"/>
    <property type="match status" value="1"/>
</dbReference>
<dbReference type="GO" id="GO:0000272">
    <property type="term" value="P:polysaccharide catabolic process"/>
    <property type="evidence" value="ECO:0007669"/>
    <property type="project" value="InterPro"/>
</dbReference>
<dbReference type="SUPFAM" id="SSF51445">
    <property type="entry name" value="(Trans)glycosidases"/>
    <property type="match status" value="1"/>
</dbReference>
<keyword evidence="1 3" id="KW-0378">Hydrolase</keyword>
<evidence type="ECO:0000256" key="5">
    <source>
        <dbReference type="SAM" id="SignalP"/>
    </source>
</evidence>
<evidence type="ECO:0000256" key="3">
    <source>
        <dbReference type="RuleBase" id="RU361153"/>
    </source>
</evidence>
<comment type="similarity">
    <text evidence="3">Belongs to the glycosyl hydrolase 5 (cellulase A) family.</text>
</comment>
<feature type="transmembrane region" description="Helical" evidence="4">
    <location>
        <begin position="521"/>
        <end position="542"/>
    </location>
</feature>
<accession>A0A2N9LHK1</accession>
<feature type="domain" description="Glycoside hydrolase family 5" evidence="6">
    <location>
        <begin position="64"/>
        <end position="358"/>
    </location>
</feature>
<feature type="transmembrane region" description="Helical" evidence="4">
    <location>
        <begin position="498"/>
        <end position="514"/>
    </location>
</feature>
<dbReference type="Pfam" id="PF00150">
    <property type="entry name" value="Cellulase"/>
    <property type="match status" value="1"/>
</dbReference>
<dbReference type="GO" id="GO:0004553">
    <property type="term" value="F:hydrolase activity, hydrolyzing O-glycosyl compounds"/>
    <property type="evidence" value="ECO:0007669"/>
    <property type="project" value="InterPro"/>
</dbReference>
<name>A0A2N9LHK1_9BACT</name>
<evidence type="ECO:0000313" key="8">
    <source>
        <dbReference type="Proteomes" id="UP000239735"/>
    </source>
</evidence>
<reference evidence="8" key="1">
    <citation type="submission" date="2018-02" db="EMBL/GenBank/DDBJ databases">
        <authorList>
            <person name="Hausmann B."/>
        </authorList>
    </citation>
    <scope>NUCLEOTIDE SEQUENCE [LARGE SCALE GENOMIC DNA]</scope>
    <source>
        <strain evidence="8">Peat soil MAG SbA5</strain>
    </source>
</reference>
<organism evidence="7 8">
    <name type="scientific">Candidatus Sulfuritelmatomonas gaucii</name>
    <dbReference type="NCBI Taxonomy" id="2043161"/>
    <lineage>
        <taxon>Bacteria</taxon>
        <taxon>Pseudomonadati</taxon>
        <taxon>Acidobacteriota</taxon>
        <taxon>Terriglobia</taxon>
        <taxon>Terriglobales</taxon>
        <taxon>Acidobacteriaceae</taxon>
        <taxon>Candidatus Sulfuritelmatomonas</taxon>
    </lineage>
</organism>
<keyword evidence="4" id="KW-1133">Transmembrane helix</keyword>
<dbReference type="InterPro" id="IPR001547">
    <property type="entry name" value="Glyco_hydro_5"/>
</dbReference>
<keyword evidence="5" id="KW-0732">Signal</keyword>
<dbReference type="AlphaFoldDB" id="A0A2N9LHK1"/>
<sequence length="582" mass="60601">MTGFSFPLRCACLARFIFRCALVLAPLAAFFWPASASAATPAFPLHTSGQYIVDNNGVRVHLNAFNWYGSESTDFAVEGLAAQPLNSIVATIKGLGFNAVRLLWSNQMVETNPVVGNYALAANTNLEGEHALTIFDTVVNALTSAGIMVILDNHMSNAGWCCSTTDNNELWYNSSYPEANWIADWQAMATRYQSNPMVIGADLRNEPRSPATWGGSASTDWHAAAERGGNAVLTINPHLLVFAEGVNYAGDLSGVANLPVQLNVANQLVYEAHDYGFWYSSSSLTSYSTYVNDITPKWGYLVTGSNPQPLWIGEFGTCNSADTCDSSNSSADLGYWFSIFSSYVRDNNLDWSYWAINGTTESGNAGGFGTVEGYGVLNTSWSGSALPSLTSRLQSMMAPGSSNFSLIPGGTAVTLAPGGSGSATVAIVPENGFTGTVNLACTVTPPTGAIDAPACSIPSTETVSSTSAVNATVTISTTGAVARNAPAPRPLCNPSRRTGGAILACLGLIIGNFARRGRKSLQIVLMFLLVALPLAACGSGGAGGGGTTPPTGGTSAGNYVVTVTGTASGLNAVTSQIVVVVN</sequence>
<evidence type="ECO:0000313" key="7">
    <source>
        <dbReference type="EMBL" id="SPE22614.1"/>
    </source>
</evidence>
<feature type="signal peptide" evidence="5">
    <location>
        <begin position="1"/>
        <end position="38"/>
    </location>
</feature>
<evidence type="ECO:0000256" key="1">
    <source>
        <dbReference type="ARBA" id="ARBA00022801"/>
    </source>
</evidence>
<dbReference type="Proteomes" id="UP000239735">
    <property type="component" value="Unassembled WGS sequence"/>
</dbReference>
<evidence type="ECO:0000256" key="2">
    <source>
        <dbReference type="ARBA" id="ARBA00023295"/>
    </source>
</evidence>
<gene>
    <name evidence="7" type="ORF">SBA5_350011</name>
</gene>
<evidence type="ECO:0000256" key="4">
    <source>
        <dbReference type="SAM" id="Phobius"/>
    </source>
</evidence>
<proteinExistence type="inferred from homology"/>
<dbReference type="OrthoDB" id="9800475at2"/>
<evidence type="ECO:0000259" key="6">
    <source>
        <dbReference type="Pfam" id="PF00150"/>
    </source>
</evidence>
<feature type="chain" id="PRO_5014634299" evidence="5">
    <location>
        <begin position="39"/>
        <end position="582"/>
    </location>
</feature>
<dbReference type="PANTHER" id="PTHR31263">
    <property type="entry name" value="CELLULASE FAMILY PROTEIN (AFU_ORTHOLOGUE AFUA_5G14560)"/>
    <property type="match status" value="1"/>
</dbReference>
<keyword evidence="4" id="KW-0472">Membrane</keyword>
<dbReference type="PANTHER" id="PTHR31263:SF0">
    <property type="entry name" value="CELLULASE FAMILY PROTEIN (AFU_ORTHOLOGUE AFUA_5G14560)"/>
    <property type="match status" value="1"/>
</dbReference>
<dbReference type="EMBL" id="OKRB01000092">
    <property type="protein sequence ID" value="SPE22614.1"/>
    <property type="molecule type" value="Genomic_DNA"/>
</dbReference>
<protein>
    <submittedName>
        <fullName evidence="7">Putative Glycoside hydrolase family 5</fullName>
    </submittedName>
</protein>
<keyword evidence="2 3" id="KW-0326">Glycosidase</keyword>